<feature type="transmembrane region" description="Helical" evidence="2">
    <location>
        <begin position="9"/>
        <end position="27"/>
    </location>
</feature>
<keyword evidence="5" id="KW-1185">Reference proteome</keyword>
<protein>
    <recommendedName>
        <fullName evidence="3">Trichome birefringence-like C-terminal domain-containing protein</fullName>
    </recommendedName>
</protein>
<comment type="similarity">
    <text evidence="1">Belongs to the PC-esterase family. TBL subfamily.</text>
</comment>
<sequence length="367" mass="42755">MQQTNIKHVYITSVIVCILLWLIIYKIPDYYPKSPYYESDSQEDQQCTPTTFHIGEWVYDPSSNMLPKYHCIKKKFAHRCYQRLSEPEEIDRSRQIMNYRWKPSQCQLQPFDNDLVADHLLQNPVLFVGDSITQLQFESLSCLLGHRFGKREVTVNGGNPRIRVNEIGDANKTAVAYIRSDYLLRVNDFKVMEPFDSAGAQLGSGENYPWVHAIPNFKYIVINTGPHWHPHEIWGPSRSEDELLSAFEKAMTQLYNYLKDNVRQDQTVWIRTTPHGHANCSQYTLPQSTPIAPSGKPGEYEWHLFKEFDSIWKNIIQRDNDARFQIFDVALMTNKRGDAHSRPDKDCLHTCIPGPVDYWNMGLFSFI</sequence>
<dbReference type="STRING" id="1340429.A0A2G4T0U4"/>
<evidence type="ECO:0000256" key="1">
    <source>
        <dbReference type="ARBA" id="ARBA00007727"/>
    </source>
</evidence>
<dbReference type="RefSeq" id="XP_023468348.1">
    <property type="nucleotide sequence ID" value="XM_023614764.1"/>
</dbReference>
<evidence type="ECO:0000256" key="2">
    <source>
        <dbReference type="SAM" id="Phobius"/>
    </source>
</evidence>
<dbReference type="AlphaFoldDB" id="A0A2G4T0U4"/>
<feature type="domain" description="Trichome birefringence-like C-terminal" evidence="3">
    <location>
        <begin position="123"/>
        <end position="363"/>
    </location>
</feature>
<keyword evidence="2" id="KW-1133">Transmembrane helix</keyword>
<dbReference type="EMBL" id="KZ303845">
    <property type="protein sequence ID" value="PHZ14640.1"/>
    <property type="molecule type" value="Genomic_DNA"/>
</dbReference>
<accession>A0A2G4T0U4</accession>
<dbReference type="Pfam" id="PF13839">
    <property type="entry name" value="PC-Esterase"/>
    <property type="match status" value="1"/>
</dbReference>
<dbReference type="PANTHER" id="PTHR32285">
    <property type="entry name" value="PROTEIN TRICHOME BIREFRINGENCE-LIKE 9-RELATED"/>
    <property type="match status" value="1"/>
</dbReference>
<dbReference type="InterPro" id="IPR029962">
    <property type="entry name" value="TBL"/>
</dbReference>
<dbReference type="GO" id="GO:0016413">
    <property type="term" value="F:O-acetyltransferase activity"/>
    <property type="evidence" value="ECO:0007669"/>
    <property type="project" value="InterPro"/>
</dbReference>
<name>A0A2G4T0U4_RHIZD</name>
<reference evidence="4 5" key="1">
    <citation type="journal article" date="2016" name="Proc. Natl. Acad. Sci. U.S.A.">
        <title>Lipid metabolic changes in an early divergent fungus govern the establishment of a mutualistic symbiosis with endobacteria.</title>
        <authorList>
            <person name="Lastovetsky O.A."/>
            <person name="Gaspar M.L."/>
            <person name="Mondo S.J."/>
            <person name="LaButti K.M."/>
            <person name="Sandor L."/>
            <person name="Grigoriev I.V."/>
            <person name="Henry S.A."/>
            <person name="Pawlowska T.E."/>
        </authorList>
    </citation>
    <scope>NUCLEOTIDE SEQUENCE [LARGE SCALE GENOMIC DNA]</scope>
    <source>
        <strain evidence="4 5">ATCC 52813</strain>
    </source>
</reference>
<dbReference type="Proteomes" id="UP000242254">
    <property type="component" value="Unassembled WGS sequence"/>
</dbReference>
<dbReference type="InterPro" id="IPR026057">
    <property type="entry name" value="TBL_C"/>
</dbReference>
<keyword evidence="2" id="KW-0472">Membrane</keyword>
<keyword evidence="2" id="KW-0812">Transmembrane</keyword>
<evidence type="ECO:0000259" key="3">
    <source>
        <dbReference type="Pfam" id="PF13839"/>
    </source>
</evidence>
<dbReference type="GeneID" id="35445753"/>
<gene>
    <name evidence="4" type="ORF">RHIMIDRAFT_311892</name>
</gene>
<dbReference type="PANTHER" id="PTHR32285:SF48">
    <property type="entry name" value="PROTEIN TRICHOME BIREFRINGENCE-LIKE 19"/>
    <property type="match status" value="1"/>
</dbReference>
<evidence type="ECO:0000313" key="4">
    <source>
        <dbReference type="EMBL" id="PHZ14640.1"/>
    </source>
</evidence>
<proteinExistence type="inferred from homology"/>
<organism evidence="4 5">
    <name type="scientific">Rhizopus microsporus ATCC 52813</name>
    <dbReference type="NCBI Taxonomy" id="1340429"/>
    <lineage>
        <taxon>Eukaryota</taxon>
        <taxon>Fungi</taxon>
        <taxon>Fungi incertae sedis</taxon>
        <taxon>Mucoromycota</taxon>
        <taxon>Mucoromycotina</taxon>
        <taxon>Mucoromycetes</taxon>
        <taxon>Mucorales</taxon>
        <taxon>Mucorineae</taxon>
        <taxon>Rhizopodaceae</taxon>
        <taxon>Rhizopus</taxon>
    </lineage>
</organism>
<evidence type="ECO:0000313" key="5">
    <source>
        <dbReference type="Proteomes" id="UP000242254"/>
    </source>
</evidence>